<comment type="cofactor">
    <cofactor evidence="7">
        <name>Zn(2+)</name>
        <dbReference type="ChEBI" id="CHEBI:29105"/>
    </cofactor>
    <text evidence="7">Binds 2 Zn(2+) ions per subunit.</text>
</comment>
<keyword evidence="6" id="KW-0464">Manganese</keyword>
<sequence>MPKSLIDADRLWNDLMALAAITDPDKPYTRRSFSPLFLKGREWLKARFEETGLTVRLDEAANLIGRLDGAERDAPTIMLGSHSDTVPSGGRFDGPAGVLAALEVVRAMKAAGYTPRHAIEIVDFLAEEPSEYGISCVGSRGMAGVLDDKMLAYTNAAGEKLSDAINRVGGDVAHLDRAWRSDIAGYLELHIEQGVVLQNNKIDLGLVTAIVGITRIEVVFEGAADHAGTTLMEYRKDASLAAAQLMLFVNERANALAARKQGRFVATTGILNIEPNASNVVPGRARLVFDIRAEDHAMIGGFLDALDAQSQAIAERDHVRRTQYNVLSSTKPTICDEHLLDLLKRGAEALGLSTMPLASGAGHDAAFVARIAPSAMLFIPCRDGKSHAPEEWTDKEQVASGAATLFEAVRLLDGQNR</sequence>
<evidence type="ECO:0000256" key="4">
    <source>
        <dbReference type="ARBA" id="ARBA00022723"/>
    </source>
</evidence>
<dbReference type="KEGG" id="psin:CAK95_15030"/>
<dbReference type="EMBL" id="CP021112">
    <property type="protein sequence ID" value="ARQ00240.1"/>
    <property type="molecule type" value="Genomic_DNA"/>
</dbReference>
<dbReference type="SUPFAM" id="SSF53187">
    <property type="entry name" value="Zn-dependent exopeptidases"/>
    <property type="match status" value="1"/>
</dbReference>
<evidence type="ECO:0000313" key="10">
    <source>
        <dbReference type="Proteomes" id="UP000194137"/>
    </source>
</evidence>
<organism evidence="9 10">
    <name type="scientific">Pseudorhodoplanes sinuspersici</name>
    <dbReference type="NCBI Taxonomy" id="1235591"/>
    <lineage>
        <taxon>Bacteria</taxon>
        <taxon>Pseudomonadati</taxon>
        <taxon>Pseudomonadota</taxon>
        <taxon>Alphaproteobacteria</taxon>
        <taxon>Hyphomicrobiales</taxon>
        <taxon>Pseudorhodoplanes</taxon>
    </lineage>
</organism>
<comment type="similarity">
    <text evidence="2">Belongs to the peptidase M20 family.</text>
</comment>
<dbReference type="AlphaFoldDB" id="A0A1W6ZS85"/>
<evidence type="ECO:0000256" key="5">
    <source>
        <dbReference type="ARBA" id="ARBA00022801"/>
    </source>
</evidence>
<dbReference type="OrthoDB" id="9808195at2"/>
<feature type="binding site" evidence="7">
    <location>
        <position position="93"/>
    </location>
    <ligand>
        <name>Zn(2+)</name>
        <dbReference type="ChEBI" id="CHEBI:29105"/>
        <label>1</label>
    </ligand>
</feature>
<feature type="binding site" evidence="8">
    <location>
        <position position="215"/>
    </location>
    <ligand>
        <name>allantoate</name>
        <dbReference type="ChEBI" id="CHEBI:17536"/>
    </ligand>
</feature>
<dbReference type="CDD" id="cd03884">
    <property type="entry name" value="M20_bAS"/>
    <property type="match status" value="1"/>
</dbReference>
<evidence type="ECO:0000256" key="2">
    <source>
        <dbReference type="ARBA" id="ARBA00006153"/>
    </source>
</evidence>
<evidence type="ECO:0000256" key="6">
    <source>
        <dbReference type="ARBA" id="ARBA00023211"/>
    </source>
</evidence>
<protein>
    <submittedName>
        <fullName evidence="9">Zn-dependent hydrolase</fullName>
    </submittedName>
</protein>
<keyword evidence="5 9" id="KW-0378">Hydrolase</keyword>
<comment type="subunit">
    <text evidence="3">Homodimer.</text>
</comment>
<reference evidence="9 10" key="1">
    <citation type="submission" date="2017-05" db="EMBL/GenBank/DDBJ databases">
        <title>Full genome sequence of Pseudorhodoplanes sinuspersici.</title>
        <authorList>
            <person name="Dastgheib S.M.M."/>
            <person name="Shavandi M."/>
            <person name="Tirandaz H."/>
        </authorList>
    </citation>
    <scope>NUCLEOTIDE SEQUENCE [LARGE SCALE GENOMIC DNA]</scope>
    <source>
        <strain evidence="9 10">RIPI110</strain>
    </source>
</reference>
<dbReference type="STRING" id="1235591.CAK95_15030"/>
<gene>
    <name evidence="9" type="ORF">CAK95_15030</name>
</gene>
<feature type="binding site" evidence="7">
    <location>
        <position position="190"/>
    </location>
    <ligand>
        <name>Zn(2+)</name>
        <dbReference type="ChEBI" id="CHEBI:29105"/>
        <label>1</label>
    </ligand>
</feature>
<accession>A0A1W6ZS85</accession>
<dbReference type="PANTHER" id="PTHR32494">
    <property type="entry name" value="ALLANTOATE DEIMINASE-RELATED"/>
    <property type="match status" value="1"/>
</dbReference>
<dbReference type="Proteomes" id="UP000194137">
    <property type="component" value="Chromosome"/>
</dbReference>
<evidence type="ECO:0000256" key="8">
    <source>
        <dbReference type="PIRSR" id="PIRSR001235-2"/>
    </source>
</evidence>
<feature type="binding site" evidence="7">
    <location>
        <position position="93"/>
    </location>
    <ligand>
        <name>Zn(2+)</name>
        <dbReference type="ChEBI" id="CHEBI:29105"/>
        <label>2</label>
    </ligand>
</feature>
<dbReference type="NCBIfam" id="TIGR01879">
    <property type="entry name" value="hydantase"/>
    <property type="match status" value="1"/>
</dbReference>
<dbReference type="InterPro" id="IPR001261">
    <property type="entry name" value="ArgE/DapE_CS"/>
</dbReference>
<dbReference type="Pfam" id="PF01546">
    <property type="entry name" value="Peptidase_M20"/>
    <property type="match status" value="1"/>
</dbReference>
<dbReference type="PROSITE" id="PS00758">
    <property type="entry name" value="ARGE_DAPE_CPG2_1"/>
    <property type="match status" value="1"/>
</dbReference>
<keyword evidence="7" id="KW-0862">Zinc</keyword>
<dbReference type="PANTHER" id="PTHR32494:SF19">
    <property type="entry name" value="ALLANTOATE DEIMINASE-RELATED"/>
    <property type="match status" value="1"/>
</dbReference>
<feature type="binding site" evidence="8">
    <location>
        <position position="279"/>
    </location>
    <ligand>
        <name>allantoate</name>
        <dbReference type="ChEBI" id="CHEBI:17536"/>
    </ligand>
</feature>
<dbReference type="RefSeq" id="WP_086088636.1">
    <property type="nucleotide sequence ID" value="NZ_CP021112.1"/>
</dbReference>
<proteinExistence type="inferred from homology"/>
<evidence type="ECO:0000256" key="7">
    <source>
        <dbReference type="PIRSR" id="PIRSR001235-1"/>
    </source>
</evidence>
<dbReference type="InterPro" id="IPR036264">
    <property type="entry name" value="Bact_exopeptidase_dim_dom"/>
</dbReference>
<dbReference type="InterPro" id="IPR010158">
    <property type="entry name" value="Amidase_Cbmase"/>
</dbReference>
<dbReference type="GO" id="GO:0046872">
    <property type="term" value="F:metal ion binding"/>
    <property type="evidence" value="ECO:0007669"/>
    <property type="project" value="UniProtKB-KW"/>
</dbReference>
<dbReference type="Gene3D" id="3.30.70.360">
    <property type="match status" value="1"/>
</dbReference>
<evidence type="ECO:0000256" key="1">
    <source>
        <dbReference type="ARBA" id="ARBA00001936"/>
    </source>
</evidence>
<dbReference type="Gene3D" id="3.40.630.10">
    <property type="entry name" value="Zn peptidases"/>
    <property type="match status" value="1"/>
</dbReference>
<feature type="binding site" evidence="8">
    <location>
        <position position="292"/>
    </location>
    <ligand>
        <name>allantoate</name>
        <dbReference type="ChEBI" id="CHEBI:17536"/>
    </ligand>
</feature>
<evidence type="ECO:0000313" key="9">
    <source>
        <dbReference type="EMBL" id="ARQ00240.1"/>
    </source>
</evidence>
<evidence type="ECO:0000256" key="3">
    <source>
        <dbReference type="ARBA" id="ARBA00011738"/>
    </source>
</evidence>
<dbReference type="SUPFAM" id="SSF55031">
    <property type="entry name" value="Bacterial exopeptidase dimerisation domain"/>
    <property type="match status" value="1"/>
</dbReference>
<feature type="binding site" evidence="7">
    <location>
        <position position="128"/>
    </location>
    <ligand>
        <name>Zn(2+)</name>
        <dbReference type="ChEBI" id="CHEBI:29105"/>
        <label>2</label>
    </ligand>
</feature>
<keyword evidence="4 7" id="KW-0479">Metal-binding</keyword>
<comment type="cofactor">
    <cofactor evidence="1">
        <name>Mn(2+)</name>
        <dbReference type="ChEBI" id="CHEBI:29035"/>
    </cofactor>
</comment>
<name>A0A1W6ZS85_9HYPH</name>
<keyword evidence="10" id="KW-1185">Reference proteome</keyword>
<dbReference type="NCBIfam" id="NF009531">
    <property type="entry name" value="PRK12893.1-5"/>
    <property type="match status" value="1"/>
</dbReference>
<dbReference type="InterPro" id="IPR002933">
    <property type="entry name" value="Peptidase_M20"/>
</dbReference>
<feature type="binding site" evidence="7">
    <location>
        <position position="387"/>
    </location>
    <ligand>
        <name>Zn(2+)</name>
        <dbReference type="ChEBI" id="CHEBI:29105"/>
        <label>2</label>
    </ligand>
</feature>
<dbReference type="GO" id="GO:0016813">
    <property type="term" value="F:hydrolase activity, acting on carbon-nitrogen (but not peptide) bonds, in linear amidines"/>
    <property type="evidence" value="ECO:0007669"/>
    <property type="project" value="InterPro"/>
</dbReference>
<dbReference type="PIRSF" id="PIRSF001235">
    <property type="entry name" value="Amidase_carbamoylase"/>
    <property type="match status" value="1"/>
</dbReference>
<feature type="binding site" evidence="7">
    <location>
        <position position="82"/>
    </location>
    <ligand>
        <name>Zn(2+)</name>
        <dbReference type="ChEBI" id="CHEBI:29105"/>
        <label>1</label>
    </ligand>
</feature>